<protein>
    <submittedName>
        <fullName evidence="2">Uncharacterized protein</fullName>
    </submittedName>
</protein>
<proteinExistence type="predicted"/>
<dbReference type="EMBL" id="JAXUIC010000009">
    <property type="protein sequence ID" value="KAK4571952.1"/>
    <property type="molecule type" value="Genomic_DNA"/>
</dbReference>
<dbReference type="AlphaFoldDB" id="A0AAN7IH39"/>
<sequence>MISSSNKMNKTIYLHVLFGLFASVIVSSYFDGFQKNLMQDSKGNPGENLIQLPSNVARSVQDNFFTLAIKFQHFFISRCLQFRYLPPLQSAPSTISMLFWVAFTRSISSMSDDTL</sequence>
<keyword evidence="1" id="KW-0812">Transmembrane</keyword>
<reference evidence="2 3" key="1">
    <citation type="journal article" date="2023" name="G3 (Bethesda)">
        <title>A haplotype-resolved chromosome-scale genome for Quercus rubra L. provides insights into the genetics of adaptive traits for red oak species.</title>
        <authorList>
            <person name="Kapoor B."/>
            <person name="Jenkins J."/>
            <person name="Schmutz J."/>
            <person name="Zhebentyayeva T."/>
            <person name="Kuelheim C."/>
            <person name="Coggeshall M."/>
            <person name="Heim C."/>
            <person name="Lasky J.R."/>
            <person name="Leites L."/>
            <person name="Islam-Faridi N."/>
            <person name="Romero-Severson J."/>
            <person name="DeLeo V.L."/>
            <person name="Lucas S.M."/>
            <person name="Lazic D."/>
            <person name="Gailing O."/>
            <person name="Carlson J."/>
            <person name="Staton M."/>
        </authorList>
    </citation>
    <scope>NUCLEOTIDE SEQUENCE [LARGE SCALE GENOMIC DNA]</scope>
    <source>
        <strain evidence="2">Pseudo-F2</strain>
    </source>
</reference>
<comment type="caution">
    <text evidence="2">The sequence shown here is derived from an EMBL/GenBank/DDBJ whole genome shotgun (WGS) entry which is preliminary data.</text>
</comment>
<evidence type="ECO:0000313" key="3">
    <source>
        <dbReference type="Proteomes" id="UP001324115"/>
    </source>
</evidence>
<name>A0AAN7IH39_QUERU</name>
<accession>A0AAN7IH39</accession>
<dbReference type="Proteomes" id="UP001324115">
    <property type="component" value="Unassembled WGS sequence"/>
</dbReference>
<organism evidence="2 3">
    <name type="scientific">Quercus rubra</name>
    <name type="common">Northern red oak</name>
    <name type="synonym">Quercus borealis</name>
    <dbReference type="NCBI Taxonomy" id="3512"/>
    <lineage>
        <taxon>Eukaryota</taxon>
        <taxon>Viridiplantae</taxon>
        <taxon>Streptophyta</taxon>
        <taxon>Embryophyta</taxon>
        <taxon>Tracheophyta</taxon>
        <taxon>Spermatophyta</taxon>
        <taxon>Magnoliopsida</taxon>
        <taxon>eudicotyledons</taxon>
        <taxon>Gunneridae</taxon>
        <taxon>Pentapetalae</taxon>
        <taxon>rosids</taxon>
        <taxon>fabids</taxon>
        <taxon>Fagales</taxon>
        <taxon>Fagaceae</taxon>
        <taxon>Quercus</taxon>
    </lineage>
</organism>
<evidence type="ECO:0000313" key="2">
    <source>
        <dbReference type="EMBL" id="KAK4571952.1"/>
    </source>
</evidence>
<feature type="transmembrane region" description="Helical" evidence="1">
    <location>
        <begin position="12"/>
        <end position="30"/>
    </location>
</feature>
<evidence type="ECO:0000256" key="1">
    <source>
        <dbReference type="SAM" id="Phobius"/>
    </source>
</evidence>
<keyword evidence="3" id="KW-1185">Reference proteome</keyword>
<keyword evidence="1" id="KW-0472">Membrane</keyword>
<gene>
    <name evidence="2" type="ORF">RGQ29_030376</name>
</gene>
<keyword evidence="1" id="KW-1133">Transmembrane helix</keyword>